<evidence type="ECO:0000256" key="4">
    <source>
        <dbReference type="ARBA" id="ARBA00022670"/>
    </source>
</evidence>
<dbReference type="CDD" id="cd04852">
    <property type="entry name" value="Peptidases_S8_3"/>
    <property type="match status" value="1"/>
</dbReference>
<dbReference type="Pfam" id="PF05922">
    <property type="entry name" value="Inhibitor_I9"/>
    <property type="match status" value="1"/>
</dbReference>
<evidence type="ECO:0000259" key="13">
    <source>
        <dbReference type="Pfam" id="PF00082"/>
    </source>
</evidence>
<evidence type="ECO:0000256" key="3">
    <source>
        <dbReference type="ARBA" id="ARBA00022525"/>
    </source>
</evidence>
<evidence type="ECO:0000256" key="6">
    <source>
        <dbReference type="ARBA" id="ARBA00022801"/>
    </source>
</evidence>
<dbReference type="Gene3D" id="3.30.70.80">
    <property type="entry name" value="Peptidase S8 propeptide/proteinase inhibitor I9"/>
    <property type="match status" value="1"/>
</dbReference>
<dbReference type="Gene3D" id="2.130.10.10">
    <property type="entry name" value="YVTN repeat-like/Quinoprotein amine dehydrogenase"/>
    <property type="match status" value="2"/>
</dbReference>
<dbReference type="InterPro" id="IPR041469">
    <property type="entry name" value="Subtilisin-like_FN3"/>
</dbReference>
<feature type="domain" description="Peptidase S8/S53" evidence="13">
    <location>
        <begin position="167"/>
        <end position="641"/>
    </location>
</feature>
<dbReference type="InterPro" id="IPR003137">
    <property type="entry name" value="PA_domain"/>
</dbReference>
<dbReference type="InterPro" id="IPR023827">
    <property type="entry name" value="Peptidase_S8_Asp-AS"/>
</dbReference>
<dbReference type="InterPro" id="IPR034197">
    <property type="entry name" value="Peptidases_S8_3"/>
</dbReference>
<comment type="subcellular location">
    <subcellularLocation>
        <location evidence="1">Secreted</location>
    </subcellularLocation>
</comment>
<keyword evidence="4 10" id="KW-0645">Protease</keyword>
<proteinExistence type="inferred from homology"/>
<dbReference type="EMBL" id="FZPH01000007">
    <property type="protein sequence ID" value="SNT49158.1"/>
    <property type="molecule type" value="Genomic_DNA"/>
</dbReference>
<dbReference type="Pfam" id="PF17766">
    <property type="entry name" value="fn3_6"/>
    <property type="match status" value="1"/>
</dbReference>
<dbReference type="AlphaFoldDB" id="A0A239N4Q7"/>
<feature type="domain" description="Subtilisin-like protease fibronectin type-III" evidence="16">
    <location>
        <begin position="689"/>
        <end position="783"/>
    </location>
</feature>
<dbReference type="InterPro" id="IPR015500">
    <property type="entry name" value="Peptidase_S8_subtilisin-rel"/>
</dbReference>
<dbReference type="CDD" id="cd02120">
    <property type="entry name" value="PA_subtilisin_like"/>
    <property type="match status" value="1"/>
</dbReference>
<dbReference type="GO" id="GO:0004252">
    <property type="term" value="F:serine-type endopeptidase activity"/>
    <property type="evidence" value="ECO:0007669"/>
    <property type="project" value="UniProtKB-UniRule"/>
</dbReference>
<dbReference type="RefSeq" id="WP_179266269.1">
    <property type="nucleotide sequence ID" value="NZ_FZPH01000007.1"/>
</dbReference>
<feature type="active site" description="Charge relay system" evidence="9 10">
    <location>
        <position position="256"/>
    </location>
</feature>
<dbReference type="PROSITE" id="PS51892">
    <property type="entry name" value="SUBTILASE"/>
    <property type="match status" value="1"/>
</dbReference>
<dbReference type="InterPro" id="IPR037045">
    <property type="entry name" value="S8pro/Inhibitor_I9_sf"/>
</dbReference>
<dbReference type="InterPro" id="IPR000209">
    <property type="entry name" value="Peptidase_S8/S53_dom"/>
</dbReference>
<dbReference type="Gene3D" id="2.60.40.2310">
    <property type="match status" value="1"/>
</dbReference>
<dbReference type="SUPFAM" id="SSF52743">
    <property type="entry name" value="Subtilisin-like"/>
    <property type="match status" value="1"/>
</dbReference>
<dbReference type="PROSITE" id="PS00138">
    <property type="entry name" value="SUBTILASE_SER"/>
    <property type="match status" value="1"/>
</dbReference>
<protein>
    <submittedName>
        <fullName evidence="17">PQQ-like domain-containing protein</fullName>
    </submittedName>
</protein>
<dbReference type="InterPro" id="IPR010259">
    <property type="entry name" value="S8pro/Inhibitor_I9"/>
</dbReference>
<keyword evidence="5 12" id="KW-0732">Signal</keyword>
<evidence type="ECO:0000256" key="8">
    <source>
        <dbReference type="ARBA" id="ARBA00023180"/>
    </source>
</evidence>
<dbReference type="InterPro" id="IPR015943">
    <property type="entry name" value="WD40/YVTN_repeat-like_dom_sf"/>
</dbReference>
<dbReference type="GO" id="GO:0005576">
    <property type="term" value="C:extracellular region"/>
    <property type="evidence" value="ECO:0007669"/>
    <property type="project" value="UniProtKB-SubCell"/>
</dbReference>
<evidence type="ECO:0000256" key="11">
    <source>
        <dbReference type="RuleBase" id="RU003355"/>
    </source>
</evidence>
<keyword evidence="3" id="KW-0964">Secreted</keyword>
<keyword evidence="8" id="KW-0325">Glycoprotein</keyword>
<feature type="active site" description="Charge relay system" evidence="9 10">
    <location>
        <position position="176"/>
    </location>
</feature>
<evidence type="ECO:0000259" key="15">
    <source>
        <dbReference type="Pfam" id="PF05922"/>
    </source>
</evidence>
<evidence type="ECO:0000256" key="12">
    <source>
        <dbReference type="SAM" id="SignalP"/>
    </source>
</evidence>
<keyword evidence="6 10" id="KW-0378">Hydrolase</keyword>
<evidence type="ECO:0000256" key="10">
    <source>
        <dbReference type="PROSITE-ProRule" id="PRU01240"/>
    </source>
</evidence>
<dbReference type="InterPro" id="IPR045051">
    <property type="entry name" value="SBT"/>
</dbReference>
<name>A0A239N4Q7_9ACTN</name>
<evidence type="ECO:0000313" key="17">
    <source>
        <dbReference type="EMBL" id="SNT49158.1"/>
    </source>
</evidence>
<dbReference type="SUPFAM" id="SSF52025">
    <property type="entry name" value="PA domain"/>
    <property type="match status" value="1"/>
</dbReference>
<dbReference type="InterPro" id="IPR036852">
    <property type="entry name" value="Peptidase_S8/S53_dom_sf"/>
</dbReference>
<evidence type="ECO:0000256" key="7">
    <source>
        <dbReference type="ARBA" id="ARBA00022825"/>
    </source>
</evidence>
<dbReference type="SUPFAM" id="SSF50998">
    <property type="entry name" value="Quinoprotein alcohol dehydrogenase-like"/>
    <property type="match status" value="1"/>
</dbReference>
<dbReference type="InterPro" id="IPR011047">
    <property type="entry name" value="Quinoprotein_ADH-like_sf"/>
</dbReference>
<evidence type="ECO:0000259" key="16">
    <source>
        <dbReference type="Pfam" id="PF17766"/>
    </source>
</evidence>
<dbReference type="Gene3D" id="3.40.50.200">
    <property type="entry name" value="Peptidase S8/S53 domain"/>
    <property type="match status" value="1"/>
</dbReference>
<dbReference type="InterPro" id="IPR046450">
    <property type="entry name" value="PA_dom_sf"/>
</dbReference>
<evidence type="ECO:0000259" key="14">
    <source>
        <dbReference type="Pfam" id="PF02225"/>
    </source>
</evidence>
<keyword evidence="7 10" id="KW-0720">Serine protease</keyword>
<feature type="domain" description="PA" evidence="14">
    <location>
        <begin position="437"/>
        <end position="516"/>
    </location>
</feature>
<organism evidence="17 18">
    <name type="scientific">Asanoa hainanensis</name>
    <dbReference type="NCBI Taxonomy" id="560556"/>
    <lineage>
        <taxon>Bacteria</taxon>
        <taxon>Bacillati</taxon>
        <taxon>Actinomycetota</taxon>
        <taxon>Actinomycetes</taxon>
        <taxon>Micromonosporales</taxon>
        <taxon>Micromonosporaceae</taxon>
        <taxon>Asanoa</taxon>
    </lineage>
</organism>
<keyword evidence="18" id="KW-1185">Reference proteome</keyword>
<feature type="domain" description="Inhibitor I9" evidence="15">
    <location>
        <begin position="39"/>
        <end position="139"/>
    </location>
</feature>
<sequence>MSTFSRARWWLPAAVAVALVVQVPGAPALAEPAGDQQQTYIVQLALDPVVAYDGGVAGMAATRPGHGRKVNPRSSDVTRYADHVLGQQDRVARTVGAKKRGAYVYSFDGFSADLTKAQAAKLRALPDVVAVTADRKVTTQTSSTAGFLGLDQPGGLWDQLQGPEDAGEGLVIGVIDSGIWPDSASFANPDAGGKAYAPLTDFHGTCETTTDDSWDAGDCAGKIVAARHFNASWGGDAGVKSQLPWEFLSPRDYNGHGTHTASTAGGNHGVAATGPMSVLGKITGMAPRARIAAYKALWSAQDGSTASGSTSDIVAAIDQAVADGVDVLNFSVSGTTSDLLDPMEVAFLAAAKAGVFVSASAGNSGPAATTVAHPSPWVTTVAADTHNRATTAAATLGNGVAHTGASLASTSAGPAPLVYASAATIGLPKASDFLVKLCYAAVDNGGKAVLDPAKVAGKIVVCERGNNPRVNKSLAVKQAGGVGMILVNTDPADDGIVADVHSVPSVHLPAANLAAIRAYAAGSDATATISAATIAYDAPAPYIADFSSRGPSTAAGGDLLKPDLAAPGQDILAAVAPPGQGGLDFNLMSGTSMSAPHVAGLAALLMQRHPDWSPMAVKSALMTTGRDLLGGPAAPFAQGAGHVVPNSAVDPGLVYDSGADDWTAFLCGTTKGVSASACAAVAKKGKTADLNTPSVAVGRLAGTRKVTRSVTNVGRAKATYTPSVSGLAGVSVKVSPKRLTLRPGQTGSFTVTLTHTTAPTNAYVSGQLTWSDGKHQVRIPLVVRPVAEAWTADYGVAGVQDSGEQVVADPGGKRVYVTGVNYGAVPGQYTLSIQTVAYDPKSGKELWTAHYGGPAGTYAEPNDTKLSPDGRTLYVTGVTAADNTGNDAVTIAYDTATGAKRWEARYTGPEAFTAWSNAVVVSRDGRHVYVTGMTTLAEGGIDDFFTASYDAATGKQAWVSRYDGPGKATDDARMIALAPDGRTVFVGGQSPGTEATGYDWGTVAYDTATGKQKWVARYDGATHGYDMPSAMAVTADGRSLVVTGASSVQSVDLTTVAYDTRTGAVRWTDSYDGPGHATDNPYAITVAGGRVYVTGNTEGDGTRFDLTTIAYDQSSGRRLWTQRYDGKAHYDDTSWGIAVTPDGSKVVITGTSADSDAGTDYVTIAYDTATGRQRWLGRYEGLVGASDSAHAIAMAAGKDGVRMYVTGQSTTAGSFDTGVEVDMTTVAYFEPWR</sequence>
<gene>
    <name evidence="17" type="ORF">SAMN05421812_107177</name>
</gene>
<dbReference type="GO" id="GO:0006508">
    <property type="term" value="P:proteolysis"/>
    <property type="evidence" value="ECO:0007669"/>
    <property type="project" value="UniProtKB-KW"/>
</dbReference>
<feature type="chain" id="PRO_5012286131" evidence="12">
    <location>
        <begin position="31"/>
        <end position="1233"/>
    </location>
</feature>
<dbReference type="PRINTS" id="PR00723">
    <property type="entry name" value="SUBTILISIN"/>
</dbReference>
<evidence type="ECO:0000256" key="9">
    <source>
        <dbReference type="PIRSR" id="PIRSR615500-1"/>
    </source>
</evidence>
<evidence type="ECO:0000256" key="2">
    <source>
        <dbReference type="ARBA" id="ARBA00011073"/>
    </source>
</evidence>
<feature type="active site" description="Charge relay system" evidence="9 10">
    <location>
        <position position="592"/>
    </location>
</feature>
<dbReference type="PROSITE" id="PS00136">
    <property type="entry name" value="SUBTILASE_ASP"/>
    <property type="match status" value="1"/>
</dbReference>
<evidence type="ECO:0000256" key="5">
    <source>
        <dbReference type="ARBA" id="ARBA00022729"/>
    </source>
</evidence>
<evidence type="ECO:0000256" key="1">
    <source>
        <dbReference type="ARBA" id="ARBA00004613"/>
    </source>
</evidence>
<dbReference type="Pfam" id="PF02225">
    <property type="entry name" value="PA"/>
    <property type="match status" value="1"/>
</dbReference>
<dbReference type="Pfam" id="PF00082">
    <property type="entry name" value="Peptidase_S8"/>
    <property type="match status" value="1"/>
</dbReference>
<reference evidence="17 18" key="1">
    <citation type="submission" date="2017-06" db="EMBL/GenBank/DDBJ databases">
        <authorList>
            <person name="Kim H.J."/>
            <person name="Triplett B.A."/>
        </authorList>
    </citation>
    <scope>NUCLEOTIDE SEQUENCE [LARGE SCALE GENOMIC DNA]</scope>
    <source>
        <strain evidence="17 18">CGMCC 4.5593</strain>
    </source>
</reference>
<feature type="signal peptide" evidence="12">
    <location>
        <begin position="1"/>
        <end position="30"/>
    </location>
</feature>
<dbReference type="PANTHER" id="PTHR10795">
    <property type="entry name" value="PROPROTEIN CONVERTASE SUBTILISIN/KEXIN"/>
    <property type="match status" value="1"/>
</dbReference>
<evidence type="ECO:0000313" key="18">
    <source>
        <dbReference type="Proteomes" id="UP000198362"/>
    </source>
</evidence>
<dbReference type="Gene3D" id="3.50.30.30">
    <property type="match status" value="1"/>
</dbReference>
<dbReference type="Proteomes" id="UP000198362">
    <property type="component" value="Unassembled WGS sequence"/>
</dbReference>
<comment type="similarity">
    <text evidence="2 10 11">Belongs to the peptidase S8 family.</text>
</comment>
<dbReference type="InterPro" id="IPR023828">
    <property type="entry name" value="Peptidase_S8_Ser-AS"/>
</dbReference>
<accession>A0A239N4Q7</accession>